<dbReference type="RefSeq" id="XP_067804470.1">
    <property type="nucleotide sequence ID" value="XM_067945679.1"/>
</dbReference>
<dbReference type="Proteomes" id="UP001214638">
    <property type="component" value="Unassembled WGS sequence"/>
</dbReference>
<feature type="signal peptide" evidence="1">
    <location>
        <begin position="1"/>
        <end position="21"/>
    </location>
</feature>
<comment type="caution">
    <text evidence="2">The sequence shown here is derived from an EMBL/GenBank/DDBJ whole genome shotgun (WGS) entry which is preliminary data.</text>
</comment>
<accession>A0AAD9UM71</accession>
<keyword evidence="1" id="KW-0732">Signal</keyword>
<evidence type="ECO:0000256" key="1">
    <source>
        <dbReference type="SAM" id="SignalP"/>
    </source>
</evidence>
<keyword evidence="4" id="KW-1185">Reference proteome</keyword>
<dbReference type="KEGG" id="bdw:94334929"/>
<evidence type="ECO:0000313" key="2">
    <source>
        <dbReference type="EMBL" id="KAK2194576.1"/>
    </source>
</evidence>
<proteinExistence type="predicted"/>
<evidence type="ECO:0000313" key="3">
    <source>
        <dbReference type="EMBL" id="KAK2197628.1"/>
    </source>
</evidence>
<gene>
    <name evidence="3" type="ORF">BdWA1_000631</name>
    <name evidence="2" type="ORF">BdWA1_003957</name>
</gene>
<name>A0AAD9UM71_9APIC</name>
<dbReference type="EMBL" id="JALLKP010000001">
    <property type="protein sequence ID" value="KAK2197628.1"/>
    <property type="molecule type" value="Genomic_DNA"/>
</dbReference>
<dbReference type="AlphaFoldDB" id="A0AAD9UM71"/>
<protein>
    <submittedName>
        <fullName evidence="2">Uncharacterized protein</fullName>
    </submittedName>
</protein>
<feature type="chain" id="PRO_5042442613" evidence="1">
    <location>
        <begin position="22"/>
        <end position="162"/>
    </location>
</feature>
<dbReference type="EMBL" id="JALLKP010000084">
    <property type="protein sequence ID" value="KAK2194576.1"/>
    <property type="molecule type" value="Genomic_DNA"/>
</dbReference>
<organism evidence="2 4">
    <name type="scientific">Babesia duncani</name>
    <dbReference type="NCBI Taxonomy" id="323732"/>
    <lineage>
        <taxon>Eukaryota</taxon>
        <taxon>Sar</taxon>
        <taxon>Alveolata</taxon>
        <taxon>Apicomplexa</taxon>
        <taxon>Aconoidasida</taxon>
        <taxon>Piroplasmida</taxon>
        <taxon>Babesiidae</taxon>
        <taxon>Babesia</taxon>
    </lineage>
</organism>
<dbReference type="GeneID" id="94334929"/>
<evidence type="ECO:0000313" key="4">
    <source>
        <dbReference type="Proteomes" id="UP001214638"/>
    </source>
</evidence>
<reference evidence="2" key="1">
    <citation type="journal article" date="2023" name="Nat. Microbiol.">
        <title>Babesia duncani multi-omics identifies virulence factors and drug targets.</title>
        <authorList>
            <person name="Singh P."/>
            <person name="Lonardi S."/>
            <person name="Liang Q."/>
            <person name="Vydyam P."/>
            <person name="Khabirova E."/>
            <person name="Fang T."/>
            <person name="Gihaz S."/>
            <person name="Thekkiniath J."/>
            <person name="Munshi M."/>
            <person name="Abel S."/>
            <person name="Ciampossin L."/>
            <person name="Batugedara G."/>
            <person name="Gupta M."/>
            <person name="Lu X.M."/>
            <person name="Lenz T."/>
            <person name="Chakravarty S."/>
            <person name="Cornillot E."/>
            <person name="Hu Y."/>
            <person name="Ma W."/>
            <person name="Gonzalez L.M."/>
            <person name="Sanchez S."/>
            <person name="Estrada K."/>
            <person name="Sanchez-Flores A."/>
            <person name="Montero E."/>
            <person name="Harb O.S."/>
            <person name="Le Roch K.G."/>
            <person name="Mamoun C.B."/>
        </authorList>
    </citation>
    <scope>NUCLEOTIDE SEQUENCE</scope>
    <source>
        <strain evidence="2">WA1</strain>
    </source>
</reference>
<sequence>MNFNWLLGLAVLGCKLAKGGGEIMARQVMDPRYLQAKGIMVRLEAADLFLRTNSQIIQNEAMEIEVIVLNNPNMSLEEKAQIYRNMSRIIRDCKNMLTSFDVMVELKAQIENLMQQLSEGYKQLLQTRLAEMTLMSTQQCTAIKIMLQGTVNRLKEKQRELE</sequence>